<dbReference type="InterPro" id="IPR016024">
    <property type="entry name" value="ARM-type_fold"/>
</dbReference>
<accession>A0A232EWX2</accession>
<dbReference type="PANTHER" id="PTHR15599:SF1">
    <property type="entry name" value="RADIAL SPOKE HEAD 14 HOMOLOG"/>
    <property type="match status" value="1"/>
</dbReference>
<dbReference type="PANTHER" id="PTHR15599">
    <property type="entry name" value="RTDR1"/>
    <property type="match status" value="1"/>
</dbReference>
<dbReference type="AlphaFoldDB" id="A0A232EWX2"/>
<dbReference type="Gene3D" id="1.25.10.10">
    <property type="entry name" value="Leucine-rich Repeat Variant"/>
    <property type="match status" value="2"/>
</dbReference>
<organism evidence="2 3">
    <name type="scientific">Trichomalopsis sarcophagae</name>
    <dbReference type="NCBI Taxonomy" id="543379"/>
    <lineage>
        <taxon>Eukaryota</taxon>
        <taxon>Metazoa</taxon>
        <taxon>Ecdysozoa</taxon>
        <taxon>Arthropoda</taxon>
        <taxon>Hexapoda</taxon>
        <taxon>Insecta</taxon>
        <taxon>Pterygota</taxon>
        <taxon>Neoptera</taxon>
        <taxon>Endopterygota</taxon>
        <taxon>Hymenoptera</taxon>
        <taxon>Apocrita</taxon>
        <taxon>Proctotrupomorpha</taxon>
        <taxon>Chalcidoidea</taxon>
        <taxon>Pteromalidae</taxon>
        <taxon>Pteromalinae</taxon>
        <taxon>Trichomalopsis</taxon>
    </lineage>
</organism>
<evidence type="ECO:0000313" key="3">
    <source>
        <dbReference type="Proteomes" id="UP000215335"/>
    </source>
</evidence>
<reference evidence="2 3" key="1">
    <citation type="journal article" date="2017" name="Curr. Biol.">
        <title>The Evolution of Venom by Co-option of Single-Copy Genes.</title>
        <authorList>
            <person name="Martinson E.O."/>
            <person name="Mrinalini"/>
            <person name="Kelkar Y.D."/>
            <person name="Chang C.H."/>
            <person name="Werren J.H."/>
        </authorList>
    </citation>
    <scope>NUCLEOTIDE SEQUENCE [LARGE SCALE GENOMIC DNA]</scope>
    <source>
        <strain evidence="2 3">Alberta</strain>
        <tissue evidence="2">Whole body</tissue>
    </source>
</reference>
<dbReference type="SUPFAM" id="SSF48371">
    <property type="entry name" value="ARM repeat"/>
    <property type="match status" value="1"/>
</dbReference>
<gene>
    <name evidence="2" type="ORF">TSAR_002259</name>
</gene>
<dbReference type="InterPro" id="IPR042856">
    <property type="entry name" value="RSP14"/>
</dbReference>
<dbReference type="EMBL" id="NNAY01001813">
    <property type="protein sequence ID" value="OXU22846.1"/>
    <property type="molecule type" value="Genomic_DNA"/>
</dbReference>
<proteinExistence type="predicted"/>
<evidence type="ECO:0000313" key="2">
    <source>
        <dbReference type="EMBL" id="OXU22846.1"/>
    </source>
</evidence>
<name>A0A232EWX2_9HYME</name>
<sequence length="743" mass="83749">MYPQPELNSFLQGFDARVPKKVLDRMIDKAKLDKNAHYEARSTIPRLTSTQPQCFAPNVDLTRAKCAFGSFAISKLKKELHSDDPLIVRQAVTTLGDLLINPEKLIEAVKLNIVDRLSDLLISEDPYLRERVAMIFTTIANQFAGRESILKNLGVVENLSKGLNDCLAAVRLKVALVLESLARDYCAADMLCNCGFVESVTAKLDGERNDILVRRRRKKKEISSNYNNRVSLFVSKIVRLEILRFLLYRDVKDRAIEAGVFEKLTTLLDRKNERVILGVLSCLTVLCEDVRGKRRAIEVDLLSSLKIFVEDERESVSAEACRLVSFVTTTTPGKLRVLELGMLPSLLRLATDERRCRSSALLLAIMKAMPRLFRVEYELRCDYNEQRVLRTIMVKDPLILRQALTNVAEAPKARAILLRNIEIIEAINVGCSEVQQHHKQTLLDFGEPLEDVCENGIFHEGLKDLFLKAYLSARGEDFIDAKESKGSSSQSAVLLALKSGPNGQGSLSQRLWLKSKLESGDWLIPAQTPSGSPLWLLRHFLGRLPRPLLQGPQWKVLGRACAASAVPLVSGPDASRLVVGQVLERIAASVKELGPTELELLSLLALLVRKLSTRNRRIVPDDLDALSQYFVSSIIVRPFRPGLYTPIDEDCQPLLVFIASHWDEIFQTPDDEETLSYSRFIGFESLLIAERNERSKEALDNDSSRKSEKARKNFVKMLESEDEEFSHRENDKYFSVPNSEDSQ</sequence>
<dbReference type="STRING" id="543379.A0A232EWX2"/>
<dbReference type="OrthoDB" id="409644at2759"/>
<evidence type="ECO:0000256" key="1">
    <source>
        <dbReference type="SAM" id="MobiDB-lite"/>
    </source>
</evidence>
<comment type="caution">
    <text evidence="2">The sequence shown here is derived from an EMBL/GenBank/DDBJ whole genome shotgun (WGS) entry which is preliminary data.</text>
</comment>
<dbReference type="InterPro" id="IPR011989">
    <property type="entry name" value="ARM-like"/>
</dbReference>
<keyword evidence="3" id="KW-1185">Reference proteome</keyword>
<protein>
    <submittedName>
        <fullName evidence="2">Uncharacterized protein</fullName>
    </submittedName>
</protein>
<dbReference type="Proteomes" id="UP000215335">
    <property type="component" value="Unassembled WGS sequence"/>
</dbReference>
<feature type="region of interest" description="Disordered" evidence="1">
    <location>
        <begin position="720"/>
        <end position="743"/>
    </location>
</feature>